<keyword evidence="5" id="KW-1185">Reference proteome</keyword>
<dbReference type="NCBIfam" id="NF041570">
    <property type="entry name" value="acyltasePE"/>
    <property type="match status" value="1"/>
</dbReference>
<evidence type="ECO:0000313" key="4">
    <source>
        <dbReference type="EMBL" id="ODQ84954.1"/>
    </source>
</evidence>
<gene>
    <name evidence="4" type="ORF">BHQ17_25170</name>
</gene>
<dbReference type="EMBL" id="MIGZ01000220">
    <property type="protein sequence ID" value="ODQ84954.1"/>
    <property type="molecule type" value="Genomic_DNA"/>
</dbReference>
<feature type="compositionally biased region" description="Basic and acidic residues" evidence="1">
    <location>
        <begin position="387"/>
        <end position="396"/>
    </location>
</feature>
<evidence type="ECO:0000259" key="3">
    <source>
        <dbReference type="Pfam" id="PF08237"/>
    </source>
</evidence>
<keyword evidence="2" id="KW-0732">Signal</keyword>
<dbReference type="PROSITE" id="PS51257">
    <property type="entry name" value="PROKAR_LIPOPROTEIN"/>
    <property type="match status" value="1"/>
</dbReference>
<dbReference type="InterPro" id="IPR013228">
    <property type="entry name" value="PE-PPE_C"/>
</dbReference>
<accession>A0A1E3R544</accession>
<dbReference type="RefSeq" id="WP_069407770.1">
    <property type="nucleotide sequence ID" value="NZ_JBHRZJ010000005.1"/>
</dbReference>
<dbReference type="Pfam" id="PF08237">
    <property type="entry name" value="PE-PPE"/>
    <property type="match status" value="1"/>
</dbReference>
<dbReference type="InterPro" id="IPR048159">
    <property type="entry name" value="Acyl_transf_PE"/>
</dbReference>
<evidence type="ECO:0000256" key="1">
    <source>
        <dbReference type="SAM" id="MobiDB-lite"/>
    </source>
</evidence>
<dbReference type="Proteomes" id="UP000094243">
    <property type="component" value="Unassembled WGS sequence"/>
</dbReference>
<dbReference type="AlphaFoldDB" id="A0A1E3R544"/>
<feature type="region of interest" description="Disordered" evidence="1">
    <location>
        <begin position="372"/>
        <end position="396"/>
    </location>
</feature>
<dbReference type="OrthoDB" id="5168602at2"/>
<comment type="caution">
    <text evidence="4">The sequence shown here is derived from an EMBL/GenBank/DDBJ whole genome shotgun (WGS) entry which is preliminary data.</text>
</comment>
<protein>
    <submittedName>
        <fullName evidence="4">PE-PPE domain-containing protein</fullName>
    </submittedName>
</protein>
<feature type="chain" id="PRO_5009134551" evidence="2">
    <location>
        <begin position="28"/>
        <end position="396"/>
    </location>
</feature>
<evidence type="ECO:0000313" key="5">
    <source>
        <dbReference type="Proteomes" id="UP000094243"/>
    </source>
</evidence>
<evidence type="ECO:0000256" key="2">
    <source>
        <dbReference type="SAM" id="SignalP"/>
    </source>
</evidence>
<reference evidence="5" key="1">
    <citation type="submission" date="2016-09" db="EMBL/GenBank/DDBJ databases">
        <authorList>
            <person name="Greninger A.L."/>
            <person name="Jerome K.R."/>
            <person name="Mcnair B."/>
            <person name="Wallis C."/>
            <person name="Fang F."/>
        </authorList>
    </citation>
    <scope>NUCLEOTIDE SEQUENCE [LARGE SCALE GENOMIC DNA]</scope>
    <source>
        <strain evidence="5">M7</strain>
    </source>
</reference>
<organism evidence="4 5">
    <name type="scientific">Mycolicibacterium holsaticum</name>
    <dbReference type="NCBI Taxonomy" id="152142"/>
    <lineage>
        <taxon>Bacteria</taxon>
        <taxon>Bacillati</taxon>
        <taxon>Actinomycetota</taxon>
        <taxon>Actinomycetes</taxon>
        <taxon>Mycobacteriales</taxon>
        <taxon>Mycobacteriaceae</taxon>
        <taxon>Mycolicibacterium</taxon>
    </lineage>
</organism>
<name>A0A1E3R544_9MYCO</name>
<feature type="domain" description="PE-PPE" evidence="3">
    <location>
        <begin position="78"/>
        <end position="322"/>
    </location>
</feature>
<feature type="signal peptide" evidence="2">
    <location>
        <begin position="1"/>
        <end position="27"/>
    </location>
</feature>
<proteinExistence type="predicted"/>
<sequence length="396" mass="41806">MKRRLAYGTALITFGATGCFGFGVASADEAPAPPPGPTSSDAPPALGTPGRAYALGGAHVLGIPYDEYIMRTGADWFPELDRQIVDYPAGQVQGHTLERLFPGISRLDDSFPGLGIDGPSVGESVDVGTPNVINAVRAGGQGTVIGLSEGAMVLNDVQAKLAYDPAAPPPDQLSFAMYGDPVARHAFGESFLTQMFPVGSVVPSLDYRVPPPVESQYDTYQFVSAYDSIADWPDRPDNWISVANAIVGLATGHTAVAFTKPSMVPPQNIRTTVNSRGAKTTTFMIPEEHLPLVMPFKYLGVPQETLIKLDAVLKPYVDAGYSRNDNPLTAPITVDPVNGYDPAEVTAPATQAAFGGAADPLSQLLSGLQYVLNNQPQPGSQPGPTHPEQHASDHGQ</sequence>